<keyword evidence="4" id="KW-1185">Reference proteome</keyword>
<dbReference type="eggNOG" id="KOG1075">
    <property type="taxonomic scope" value="Eukaryota"/>
</dbReference>
<sequence length="457" mass="50547">MMEAGDKGRPPDKVGSWVSKVTGRGVGGRVTPETLMDKAFVSERLRLDFPDGEDGEPFITIGSEVLDVMKGLWKQCIIVKVLGRSIVLSALSRKLKELWKPTGEMSVVDLPRQFFMIRFEREEEYLAALTGGPWRVFGSHLMVQAWSSDFNPLRDDIVTTPVWVRLSNLPVFFYHQDILLGIASGLGKPIKVDVTTLNFERARFARVCVEINLSKPVKGSVMINGDRYYVAYEGLSNICSGCGVYGHLVHNCPRRVLEKVVEKPTSVAPHTPSETGQRQDGFTEVRRHNRKSSPTVEKVVFAAGGKPERYLREISGNVNKERVEISNRFGNLVDDTIASGLREVVILSEENKENEDISQGGSNGKGVSQAMVSVGGFDKGKNGQKVSFKNKRVGGLKPNELNGVRPKQYKNTRPVRGLVFGPLQQEGEMVASGKRLRVDEGFVGRPGGVFTPDKEGQ</sequence>
<feature type="region of interest" description="Disordered" evidence="1">
    <location>
        <begin position="264"/>
        <end position="294"/>
    </location>
</feature>
<accession>R0GII0</accession>
<reference evidence="4" key="1">
    <citation type="journal article" date="2013" name="Nat. Genet.">
        <title>The Capsella rubella genome and the genomic consequences of rapid mating system evolution.</title>
        <authorList>
            <person name="Slotte T."/>
            <person name="Hazzouri K.M."/>
            <person name="Agren J.A."/>
            <person name="Koenig D."/>
            <person name="Maumus F."/>
            <person name="Guo Y.L."/>
            <person name="Steige K."/>
            <person name="Platts A.E."/>
            <person name="Escobar J.S."/>
            <person name="Newman L.K."/>
            <person name="Wang W."/>
            <person name="Mandakova T."/>
            <person name="Vello E."/>
            <person name="Smith L.M."/>
            <person name="Henz S.R."/>
            <person name="Steffen J."/>
            <person name="Takuno S."/>
            <person name="Brandvain Y."/>
            <person name="Coop G."/>
            <person name="Andolfatto P."/>
            <person name="Hu T.T."/>
            <person name="Blanchette M."/>
            <person name="Clark R.M."/>
            <person name="Quesneville H."/>
            <person name="Nordborg M."/>
            <person name="Gaut B.S."/>
            <person name="Lysak M.A."/>
            <person name="Jenkins J."/>
            <person name="Grimwood J."/>
            <person name="Chapman J."/>
            <person name="Prochnik S."/>
            <person name="Shu S."/>
            <person name="Rokhsar D."/>
            <person name="Schmutz J."/>
            <person name="Weigel D."/>
            <person name="Wright S.I."/>
        </authorList>
    </citation>
    <scope>NUCLEOTIDE SEQUENCE [LARGE SCALE GENOMIC DNA]</scope>
    <source>
        <strain evidence="4">cv. Monte Gargano</strain>
    </source>
</reference>
<gene>
    <name evidence="3" type="ORF">CARUB_v10016517mg</name>
</gene>
<evidence type="ECO:0000259" key="2">
    <source>
        <dbReference type="Pfam" id="PF14111"/>
    </source>
</evidence>
<protein>
    <recommendedName>
        <fullName evidence="2">DUF4283 domain-containing protein</fullName>
    </recommendedName>
</protein>
<dbReference type="KEGG" id="crb:17874325"/>
<dbReference type="Proteomes" id="UP000029121">
    <property type="component" value="Unassembled WGS sequence"/>
</dbReference>
<dbReference type="PANTHER" id="PTHR31286">
    <property type="entry name" value="GLYCINE-RICH CELL WALL STRUCTURAL PROTEIN 1.8-LIKE"/>
    <property type="match status" value="1"/>
</dbReference>
<dbReference type="EMBL" id="KB870894">
    <property type="protein sequence ID" value="EOA12095.1"/>
    <property type="molecule type" value="Genomic_DNA"/>
</dbReference>
<dbReference type="Pfam" id="PF14111">
    <property type="entry name" value="DUF4283"/>
    <property type="match status" value="1"/>
</dbReference>
<dbReference type="PANTHER" id="PTHR31286:SF99">
    <property type="entry name" value="DUF4283 DOMAIN-CONTAINING PROTEIN"/>
    <property type="match status" value="1"/>
</dbReference>
<organism evidence="3 4">
    <name type="scientific">Capsella rubella</name>
    <dbReference type="NCBI Taxonomy" id="81985"/>
    <lineage>
        <taxon>Eukaryota</taxon>
        <taxon>Viridiplantae</taxon>
        <taxon>Streptophyta</taxon>
        <taxon>Embryophyta</taxon>
        <taxon>Tracheophyta</taxon>
        <taxon>Spermatophyta</taxon>
        <taxon>Magnoliopsida</taxon>
        <taxon>eudicotyledons</taxon>
        <taxon>Gunneridae</taxon>
        <taxon>Pentapetalae</taxon>
        <taxon>rosids</taxon>
        <taxon>malvids</taxon>
        <taxon>Brassicales</taxon>
        <taxon>Brassicaceae</taxon>
        <taxon>Camelineae</taxon>
        <taxon>Capsella</taxon>
    </lineage>
</organism>
<feature type="non-terminal residue" evidence="3">
    <location>
        <position position="457"/>
    </location>
</feature>
<feature type="domain" description="DUF4283" evidence="2">
    <location>
        <begin position="70"/>
        <end position="152"/>
    </location>
</feature>
<dbReference type="InterPro" id="IPR025558">
    <property type="entry name" value="DUF4283"/>
</dbReference>
<dbReference type="AlphaFoldDB" id="R0GII0"/>
<evidence type="ECO:0000313" key="4">
    <source>
        <dbReference type="Proteomes" id="UP000029121"/>
    </source>
</evidence>
<name>R0GII0_9BRAS</name>
<evidence type="ECO:0000256" key="1">
    <source>
        <dbReference type="SAM" id="MobiDB-lite"/>
    </source>
</evidence>
<dbReference type="OrthoDB" id="1102891at2759"/>
<dbReference type="STRING" id="81985.R0GII0"/>
<dbReference type="InterPro" id="IPR040256">
    <property type="entry name" value="At4g02000-like"/>
</dbReference>
<proteinExistence type="predicted"/>
<evidence type="ECO:0000313" key="3">
    <source>
        <dbReference type="EMBL" id="EOA12095.1"/>
    </source>
</evidence>